<feature type="region of interest" description="Disordered" evidence="1">
    <location>
        <begin position="30"/>
        <end position="62"/>
    </location>
</feature>
<keyword evidence="3" id="KW-1185">Reference proteome</keyword>
<protein>
    <submittedName>
        <fullName evidence="2">Uncharacterized protein</fullName>
    </submittedName>
</protein>
<evidence type="ECO:0000256" key="1">
    <source>
        <dbReference type="SAM" id="MobiDB-lite"/>
    </source>
</evidence>
<reference evidence="2 3" key="1">
    <citation type="submission" date="2019-03" db="EMBL/GenBank/DDBJ databases">
        <title>First draft genome of Liparis tanakae, snailfish: a comprehensive survey of snailfish specific genes.</title>
        <authorList>
            <person name="Kim W."/>
            <person name="Song I."/>
            <person name="Jeong J.-H."/>
            <person name="Kim D."/>
            <person name="Kim S."/>
            <person name="Ryu S."/>
            <person name="Song J.Y."/>
            <person name="Lee S.K."/>
        </authorList>
    </citation>
    <scope>NUCLEOTIDE SEQUENCE [LARGE SCALE GENOMIC DNA]</scope>
    <source>
        <tissue evidence="2">Muscle</tissue>
    </source>
</reference>
<comment type="caution">
    <text evidence="2">The sequence shown here is derived from an EMBL/GenBank/DDBJ whole genome shotgun (WGS) entry which is preliminary data.</text>
</comment>
<gene>
    <name evidence="2" type="ORF">EYF80_055033</name>
</gene>
<dbReference type="EMBL" id="SRLO01001886">
    <property type="protein sequence ID" value="TNN34806.1"/>
    <property type="molecule type" value="Genomic_DNA"/>
</dbReference>
<name>A0A4Z2F0S3_9TELE</name>
<evidence type="ECO:0000313" key="3">
    <source>
        <dbReference type="Proteomes" id="UP000314294"/>
    </source>
</evidence>
<feature type="compositionally biased region" description="Acidic residues" evidence="1">
    <location>
        <begin position="39"/>
        <end position="54"/>
    </location>
</feature>
<dbReference type="Proteomes" id="UP000314294">
    <property type="component" value="Unassembled WGS sequence"/>
</dbReference>
<sequence length="62" mass="7102">MCRIGTFVPPLVSCHVNRVRGRDPTAFWDVRAAQTPMDDVTDSSGEEEEEEEEEARCWDDDD</sequence>
<organism evidence="2 3">
    <name type="scientific">Liparis tanakae</name>
    <name type="common">Tanaka's snailfish</name>
    <dbReference type="NCBI Taxonomy" id="230148"/>
    <lineage>
        <taxon>Eukaryota</taxon>
        <taxon>Metazoa</taxon>
        <taxon>Chordata</taxon>
        <taxon>Craniata</taxon>
        <taxon>Vertebrata</taxon>
        <taxon>Euteleostomi</taxon>
        <taxon>Actinopterygii</taxon>
        <taxon>Neopterygii</taxon>
        <taxon>Teleostei</taxon>
        <taxon>Neoteleostei</taxon>
        <taxon>Acanthomorphata</taxon>
        <taxon>Eupercaria</taxon>
        <taxon>Perciformes</taxon>
        <taxon>Cottioidei</taxon>
        <taxon>Cottales</taxon>
        <taxon>Liparidae</taxon>
        <taxon>Liparis</taxon>
    </lineage>
</organism>
<evidence type="ECO:0000313" key="2">
    <source>
        <dbReference type="EMBL" id="TNN34806.1"/>
    </source>
</evidence>
<dbReference type="AlphaFoldDB" id="A0A4Z2F0S3"/>
<proteinExistence type="predicted"/>
<accession>A0A4Z2F0S3</accession>